<evidence type="ECO:0000313" key="1">
    <source>
        <dbReference type="EMBL" id="GHD68288.1"/>
    </source>
</evidence>
<protein>
    <recommendedName>
        <fullName evidence="3">KAP NTPase domain-containing protein</fullName>
    </recommendedName>
</protein>
<organism evidence="1 2">
    <name type="scientific">Jeongeupia chitinilytica</name>
    <dbReference type="NCBI Taxonomy" id="1041641"/>
    <lineage>
        <taxon>Bacteria</taxon>
        <taxon>Pseudomonadati</taxon>
        <taxon>Pseudomonadota</taxon>
        <taxon>Betaproteobacteria</taxon>
        <taxon>Neisseriales</taxon>
        <taxon>Chitinibacteraceae</taxon>
        <taxon>Jeongeupia</taxon>
    </lineage>
</organism>
<accession>A0ABQ3H5E9</accession>
<keyword evidence="2" id="KW-1185">Reference proteome</keyword>
<sequence>MTLAKCKQNFIELVGDADNRVIALSGKWGTGKSHLWKEVQQAGTTDKEVEGAIYTSLFGLSTIAELKLKIAQGVLPELKSGDSLAEAIKNGYSGAKKILKSIHSGFSALDELALIAAPMMIKGRFIVIDDIERKHDKLSIDEILGFVDDCVQNLDCRILLILNSDHLGDKKLWELFREKVIDHELRLDTSPSEAFDIAAALTPTSYSAHIKSAVEACQIANIRIIRKIIRVVNRLLANREPLPPEVLLRVIPSATLLSAIHYKGLDDGPDFDFVLGFQGRVADIMKRESRKQGEEETPEVKAKEGWGRLLDKLGVHSPDEFEALVVGYLKSGLIEGELVGRIIDRYMTETQMLATRRRMREFFDRSIWRVDLTEAELLDELRALLPDVGLLDMFAVTTLHDQAMDLAGGARLAQDLIDNWLITFQRQHPPGHEPDLSPDFNFFSQPLHPKIEAEIRAVQARRQSTTTLLEVCKKISEDQGWGPRETTFMKSVTPADYEAAIAQTTGADLKLILLQSMELLTNRGMYAPHFGGAPQSFLDASRTIVQRDPDSRLSKLIRSLFHGRKMESELITPVAAMVAGEAAAP</sequence>
<reference evidence="2" key="1">
    <citation type="journal article" date="2019" name="Int. J. Syst. Evol. Microbiol.">
        <title>The Global Catalogue of Microorganisms (GCM) 10K type strain sequencing project: providing services to taxonomists for standard genome sequencing and annotation.</title>
        <authorList>
            <consortium name="The Broad Institute Genomics Platform"/>
            <consortium name="The Broad Institute Genome Sequencing Center for Infectious Disease"/>
            <person name="Wu L."/>
            <person name="Ma J."/>
        </authorList>
    </citation>
    <scope>NUCLEOTIDE SEQUENCE [LARGE SCALE GENOMIC DNA]</scope>
    <source>
        <strain evidence="2">KCTC 23701</strain>
    </source>
</reference>
<proteinExistence type="predicted"/>
<name>A0ABQ3H5E9_9NEIS</name>
<comment type="caution">
    <text evidence="1">The sequence shown here is derived from an EMBL/GenBank/DDBJ whole genome shotgun (WGS) entry which is preliminary data.</text>
</comment>
<gene>
    <name evidence="1" type="ORF">GCM10007350_33190</name>
</gene>
<evidence type="ECO:0000313" key="2">
    <source>
        <dbReference type="Proteomes" id="UP000604737"/>
    </source>
</evidence>
<dbReference type="InterPro" id="IPR027417">
    <property type="entry name" value="P-loop_NTPase"/>
</dbReference>
<dbReference type="RefSeq" id="WP_189462042.1">
    <property type="nucleotide sequence ID" value="NZ_BMYO01000010.1"/>
</dbReference>
<dbReference type="EMBL" id="BMYO01000010">
    <property type="protein sequence ID" value="GHD68288.1"/>
    <property type="molecule type" value="Genomic_DNA"/>
</dbReference>
<dbReference type="Proteomes" id="UP000604737">
    <property type="component" value="Unassembled WGS sequence"/>
</dbReference>
<evidence type="ECO:0008006" key="3">
    <source>
        <dbReference type="Google" id="ProtNLM"/>
    </source>
</evidence>
<dbReference type="SUPFAM" id="SSF52540">
    <property type="entry name" value="P-loop containing nucleoside triphosphate hydrolases"/>
    <property type="match status" value="1"/>
</dbReference>